<evidence type="ECO:0000313" key="1">
    <source>
        <dbReference type="EMBL" id="CAF0912604.1"/>
    </source>
</evidence>
<name>A0A814ABY9_9BILA</name>
<protein>
    <submittedName>
        <fullName evidence="1">Uncharacterized protein</fullName>
    </submittedName>
</protein>
<dbReference type="EMBL" id="CAJNOU010000201">
    <property type="protein sequence ID" value="CAF0912604.1"/>
    <property type="molecule type" value="Genomic_DNA"/>
</dbReference>
<dbReference type="Proteomes" id="UP000663889">
    <property type="component" value="Unassembled WGS sequence"/>
</dbReference>
<reference evidence="1" key="1">
    <citation type="submission" date="2021-02" db="EMBL/GenBank/DDBJ databases">
        <authorList>
            <person name="Nowell W R."/>
        </authorList>
    </citation>
    <scope>NUCLEOTIDE SEQUENCE</scope>
</reference>
<comment type="caution">
    <text evidence="1">The sequence shown here is derived from an EMBL/GenBank/DDBJ whole genome shotgun (WGS) entry which is preliminary data.</text>
</comment>
<dbReference type="AlphaFoldDB" id="A0A814ABY9"/>
<gene>
    <name evidence="1" type="ORF">SEV965_LOCUS6223</name>
</gene>
<organism evidence="1 2">
    <name type="scientific">Rotaria sordida</name>
    <dbReference type="NCBI Taxonomy" id="392033"/>
    <lineage>
        <taxon>Eukaryota</taxon>
        <taxon>Metazoa</taxon>
        <taxon>Spiralia</taxon>
        <taxon>Gnathifera</taxon>
        <taxon>Rotifera</taxon>
        <taxon>Eurotatoria</taxon>
        <taxon>Bdelloidea</taxon>
        <taxon>Philodinida</taxon>
        <taxon>Philodinidae</taxon>
        <taxon>Rotaria</taxon>
    </lineage>
</organism>
<evidence type="ECO:0000313" key="2">
    <source>
        <dbReference type="Proteomes" id="UP000663889"/>
    </source>
</evidence>
<accession>A0A814ABY9</accession>
<proteinExistence type="predicted"/>
<sequence>MANVRKSIEGRKRARTMEYIDSQVDINDDEPNEKNTHIGQHIHAQFDVSMSFIDETNLNESTFERILQPIPLIPKITKKRDSERSYLQRQISDISLNRFMNDTNKTTTELKGRDHIVRVMKTTNNKPVMDFKNHRFIQEMIAKRQEKQESNKPLSDFALKYGLIDNNGKKSKSRKTSELIIDMEQQLESLKPTLTKRQIVDTKSPLLRVVKLESVCNQLLCYCQYVTDQEDLVLFLDPNDEQSKNLAINDEIRIAGESQLNMNLPELGSVILGITDVRKESTNNNEEDISMEIIHTYDFNCSCNKCTLGDQIDQDLAPTFDLLSTFPNDAKHQQQTHSIENIYDSFTLALMSKRKFDLRATIIIYDPDIINNRYIFIVRDGIGNCLQILLTDINGLYIELKTRNYIFHQIEFIERIESPKESNRWPYEDYLPPKKLFCFRSIHNQVSIL</sequence>